<evidence type="ECO:0000256" key="2">
    <source>
        <dbReference type="SAM" id="SignalP"/>
    </source>
</evidence>
<dbReference type="GeneID" id="30193696"/>
<dbReference type="OrthoDB" id="2563899at2759"/>
<comment type="caution">
    <text evidence="3">The sequence shown here is derived from an EMBL/GenBank/DDBJ whole genome shotgun (WGS) entry which is preliminary data.</text>
</comment>
<accession>A0A1E3J4T9</accession>
<feature type="chain" id="PRO_5009130134" evidence="2">
    <location>
        <begin position="20"/>
        <end position="211"/>
    </location>
</feature>
<dbReference type="EMBL" id="AWGH01000012">
    <property type="protein sequence ID" value="ODN95864.1"/>
    <property type="molecule type" value="Genomic_DNA"/>
</dbReference>
<keyword evidence="4" id="KW-1185">Reference proteome</keyword>
<keyword evidence="1" id="KW-0812">Transmembrane</keyword>
<protein>
    <submittedName>
        <fullName evidence="3">Uncharacterized protein</fullName>
    </submittedName>
</protein>
<name>A0A1E3J4T9_9TREE</name>
<feature type="transmembrane region" description="Helical" evidence="1">
    <location>
        <begin position="190"/>
        <end position="209"/>
    </location>
</feature>
<keyword evidence="1" id="KW-1133">Transmembrane helix</keyword>
<keyword evidence="1" id="KW-0472">Membrane</keyword>
<dbReference type="AlphaFoldDB" id="A0A1E3J4T9"/>
<feature type="transmembrane region" description="Helical" evidence="1">
    <location>
        <begin position="163"/>
        <end position="183"/>
    </location>
</feature>
<dbReference type="Proteomes" id="UP000094819">
    <property type="component" value="Unassembled WGS sequence"/>
</dbReference>
<evidence type="ECO:0000256" key="1">
    <source>
        <dbReference type="SAM" id="Phobius"/>
    </source>
</evidence>
<organism evidence="3 4">
    <name type="scientific">Cryptococcus wingfieldii CBS 7118</name>
    <dbReference type="NCBI Taxonomy" id="1295528"/>
    <lineage>
        <taxon>Eukaryota</taxon>
        <taxon>Fungi</taxon>
        <taxon>Dikarya</taxon>
        <taxon>Basidiomycota</taxon>
        <taxon>Agaricomycotina</taxon>
        <taxon>Tremellomycetes</taxon>
        <taxon>Tremellales</taxon>
        <taxon>Cryptococcaceae</taxon>
        <taxon>Cryptococcus</taxon>
    </lineage>
</organism>
<gene>
    <name evidence="3" type="ORF">L198_04483</name>
</gene>
<feature type="signal peptide" evidence="2">
    <location>
        <begin position="1"/>
        <end position="19"/>
    </location>
</feature>
<proteinExistence type="predicted"/>
<keyword evidence="2" id="KW-0732">Signal</keyword>
<evidence type="ECO:0000313" key="4">
    <source>
        <dbReference type="Proteomes" id="UP000094819"/>
    </source>
</evidence>
<reference evidence="3 4" key="1">
    <citation type="submission" date="2016-06" db="EMBL/GenBank/DDBJ databases">
        <title>Evolution of pathogenesis and genome organization in the Tremellales.</title>
        <authorList>
            <person name="Cuomo C."/>
            <person name="Litvintseva A."/>
            <person name="Heitman J."/>
            <person name="Chen Y."/>
            <person name="Sun S."/>
            <person name="Springer D."/>
            <person name="Dromer F."/>
            <person name="Young S."/>
            <person name="Zeng Q."/>
            <person name="Chapman S."/>
            <person name="Gujja S."/>
            <person name="Saif S."/>
            <person name="Birren B."/>
        </authorList>
    </citation>
    <scope>NUCLEOTIDE SEQUENCE [LARGE SCALE GENOMIC DNA]</scope>
    <source>
        <strain evidence="3 4">CBS 7118</strain>
    </source>
</reference>
<sequence length="211" mass="21692">MRFSSILVAALPILGSVFAAPFNTEAKKDLSLTPASPALVERDGLLLGVLADLKADVIAAGSLSGVTVEADVNACIQVVLDAFNKCGSALGIDLSLGVDARVGLDLGLLKRELEERSVNKQAVAQALVDVIAIINVNILVPAKPVLSTCTCSQTHSLFTELDLLLTGLLCALDALLGNLLIIVKGLLISVLGLVAVLLGGLLNGCLSILGF</sequence>
<evidence type="ECO:0000313" key="3">
    <source>
        <dbReference type="EMBL" id="ODN95864.1"/>
    </source>
</evidence>
<dbReference type="RefSeq" id="XP_019031529.1">
    <property type="nucleotide sequence ID" value="XM_019176601.1"/>
</dbReference>